<gene>
    <name evidence="1" type="ORF">N8T08_004393</name>
</gene>
<comment type="caution">
    <text evidence="1">The sequence shown here is derived from an EMBL/GenBank/DDBJ whole genome shotgun (WGS) entry which is preliminary data.</text>
</comment>
<evidence type="ECO:0000313" key="2">
    <source>
        <dbReference type="Proteomes" id="UP001177260"/>
    </source>
</evidence>
<proteinExistence type="predicted"/>
<accession>A0ACC3B487</accession>
<name>A0ACC3B487_9EURO</name>
<reference evidence="1 2" key="1">
    <citation type="journal article" date="2023" name="ACS Omega">
        <title>Identification of the Neoaspergillic Acid Biosynthesis Gene Cluster by Establishing an In Vitro CRISPR-Ribonucleoprotein Genetic System in Aspergillus melleus.</title>
        <authorList>
            <person name="Yuan B."/>
            <person name="Grau M.F."/>
            <person name="Murata R.M."/>
            <person name="Torok T."/>
            <person name="Venkateswaran K."/>
            <person name="Stajich J.E."/>
            <person name="Wang C.C.C."/>
        </authorList>
    </citation>
    <scope>NUCLEOTIDE SEQUENCE [LARGE SCALE GENOMIC DNA]</scope>
    <source>
        <strain evidence="1 2">IMV 1140</strain>
    </source>
</reference>
<evidence type="ECO:0000313" key="1">
    <source>
        <dbReference type="EMBL" id="KAK1145240.1"/>
    </source>
</evidence>
<dbReference type="Proteomes" id="UP001177260">
    <property type="component" value="Unassembled WGS sequence"/>
</dbReference>
<protein>
    <submittedName>
        <fullName evidence="1">Uncharacterized protein</fullName>
    </submittedName>
</protein>
<dbReference type="EMBL" id="JAOPJF010000025">
    <property type="protein sequence ID" value="KAK1145240.1"/>
    <property type="molecule type" value="Genomic_DNA"/>
</dbReference>
<keyword evidence="2" id="KW-1185">Reference proteome</keyword>
<sequence>MSTGRASRIFRGLAVTSFEDTHSLGLEPSSRTIPAGHVIFSSYPFLQFRGEDSLDKDDLAYLAAKGCLSVPDKSLIEDFLRGYFLHIHPYVPVLDEAKVWDLYGLLDEDDDSRRLSLFVFQVILFASCPYVPKHTIQKCGFEDKRSARNAFYKRAKILFDLKADDRPLIQAQGATLLSLHTSADEPQAGSLWLTRAIQAAMIVGCKPGPSEDVEASVKKRLWWSIILRDRSLCLGLRRRPQVTSVDCGMEVEPLEEEDFAEELRRSQVYTPSTKRLLFKALQEQCRLAALLTEMVSVVFASHGLSAPLLSLDAFKESLEKIRRMKESMQQWEICSRMSCWMKGDLPDPVALFVRFTLMYFQTARIDLAHYEALLVENHTAFSGQDYICQLVETGATLQEAMNDLTSIMEYFSREGRAQSLPLSVLAYVAMPLVLTAIDLKLSSSSIELNSRRRRLDALGEIVRHSGHSYDVTDFVSKGTNHILQLAYITAQHLFLRWDRDSTSPSSTQSSARFGSGDDEAVEVQPQPYVAHRAKDWYDAFLQCPRAYLLISTSVDYSLSVGRLPGDGCLPELVRCIPPIGVGIRLPWTIDLRDPGARPLAKTVAEHGNERQDQASRPGARPNDCGDEDQVDLDYFHMDAISISSSSPTDYVFPVLGGSTASTRSDERDVTQNEAVPDFDADLDLDLNEWQLENPEDLFDPLIASMVQDYISGGANPGTDGEIVVIDS</sequence>
<organism evidence="1 2">
    <name type="scientific">Aspergillus melleus</name>
    <dbReference type="NCBI Taxonomy" id="138277"/>
    <lineage>
        <taxon>Eukaryota</taxon>
        <taxon>Fungi</taxon>
        <taxon>Dikarya</taxon>
        <taxon>Ascomycota</taxon>
        <taxon>Pezizomycotina</taxon>
        <taxon>Eurotiomycetes</taxon>
        <taxon>Eurotiomycetidae</taxon>
        <taxon>Eurotiales</taxon>
        <taxon>Aspergillaceae</taxon>
        <taxon>Aspergillus</taxon>
        <taxon>Aspergillus subgen. Circumdati</taxon>
    </lineage>
</organism>